<feature type="compositionally biased region" description="Basic and acidic residues" evidence="10">
    <location>
        <begin position="464"/>
        <end position="487"/>
    </location>
</feature>
<feature type="region of interest" description="Disordered" evidence="10">
    <location>
        <begin position="973"/>
        <end position="1022"/>
    </location>
</feature>
<dbReference type="GO" id="GO:0005874">
    <property type="term" value="C:microtubule"/>
    <property type="evidence" value="ECO:0007669"/>
    <property type="project" value="UniProtKB-KW"/>
</dbReference>
<feature type="compositionally biased region" description="Basic and acidic residues" evidence="10">
    <location>
        <begin position="797"/>
        <end position="827"/>
    </location>
</feature>
<feature type="region of interest" description="Disordered" evidence="10">
    <location>
        <begin position="416"/>
        <end position="518"/>
    </location>
</feature>
<evidence type="ECO:0000256" key="1">
    <source>
        <dbReference type="ARBA" id="ARBA00004114"/>
    </source>
</evidence>
<evidence type="ECO:0000256" key="2">
    <source>
        <dbReference type="ARBA" id="ARBA00004123"/>
    </source>
</evidence>
<keyword evidence="8" id="KW-0539">Nucleus</keyword>
<evidence type="ECO:0000256" key="10">
    <source>
        <dbReference type="SAM" id="MobiDB-lite"/>
    </source>
</evidence>
<protein>
    <recommendedName>
        <fullName evidence="4">Nuclear protein MDM1</fullName>
    </recommendedName>
</protein>
<dbReference type="GO" id="GO:0046600">
    <property type="term" value="P:negative regulation of centriole replication"/>
    <property type="evidence" value="ECO:0007669"/>
    <property type="project" value="InterPro"/>
</dbReference>
<dbReference type="AlphaFoldDB" id="A0A0P4ZMH7"/>
<feature type="region of interest" description="Disordered" evidence="10">
    <location>
        <begin position="714"/>
        <end position="859"/>
    </location>
</feature>
<dbReference type="InterPro" id="IPR029136">
    <property type="entry name" value="MDM1"/>
</dbReference>
<feature type="region of interest" description="Disordered" evidence="10">
    <location>
        <begin position="101"/>
        <end position="120"/>
    </location>
</feature>
<evidence type="ECO:0000256" key="3">
    <source>
        <dbReference type="ARBA" id="ARBA00010494"/>
    </source>
</evidence>
<evidence type="ECO:0000313" key="11">
    <source>
        <dbReference type="EMBL" id="JAJ12834.1"/>
    </source>
</evidence>
<feature type="compositionally biased region" description="Basic and acidic residues" evidence="10">
    <location>
        <begin position="833"/>
        <end position="848"/>
    </location>
</feature>
<evidence type="ECO:0000256" key="8">
    <source>
        <dbReference type="ARBA" id="ARBA00023242"/>
    </source>
</evidence>
<feature type="compositionally biased region" description="Low complexity" evidence="10">
    <location>
        <begin position="771"/>
        <end position="787"/>
    </location>
</feature>
<dbReference type="PANTHER" id="PTHR32078:SF1">
    <property type="entry name" value="NUCLEAR PROTEIN MDM1"/>
    <property type="match status" value="1"/>
</dbReference>
<dbReference type="PANTHER" id="PTHR32078">
    <property type="entry name" value="NUCLEAR PROTEIN MDM1"/>
    <property type="match status" value="1"/>
</dbReference>
<keyword evidence="5" id="KW-0963">Cytoplasm</keyword>
<comment type="subcellular location">
    <subcellularLocation>
        <location evidence="1">Cytoplasm</location>
        <location evidence="1">Cytoskeleton</location>
        <location evidence="1">Microtubule organizing center</location>
        <location evidence="1">Centrosome</location>
        <location evidence="1">Centriole</location>
    </subcellularLocation>
    <subcellularLocation>
        <location evidence="2">Nucleus</location>
    </subcellularLocation>
</comment>
<dbReference type="EMBL" id="GDIP01210568">
    <property type="protein sequence ID" value="JAJ12834.1"/>
    <property type="molecule type" value="Transcribed_RNA"/>
</dbReference>
<comment type="function">
    <text evidence="9">Microtubule-binding protein that negatively regulates centriole duplication. Binds to and stabilizes microtubules.</text>
</comment>
<keyword evidence="6" id="KW-0493">Microtubule</keyword>
<feature type="compositionally biased region" description="Polar residues" evidence="10">
    <location>
        <begin position="101"/>
        <end position="111"/>
    </location>
</feature>
<sequence>MISSLWTLCQTCPSVTGKLDGKYRWTEYRDVPTAARVIEHAPQCSGHSVTESSTRVRKDGDDSQQDLTSGGVHDFMEPTLLAIPAHLKIDNQLYLQVLRRSQSEGPHQRSTLGGGGGGVAAFEPGPMAAWVHGRRRHFTEQQRPEHWLVPAGAAAAGSSSALAAENRAGASSSFLQQQEHNHKRVVVVAGETTTNKRTITTGSSEYQLQFAWPPPSGKNIANNSNCSSAFTNARRMPESLDSLLNHSHDGEREAAGLLSNSRINNGTGTTTRSQEMVYHAAEELLLNHQEQNELSDDQPRRRRYKTEYKKKFRPFSLYQYVDGRFQKSSSDKIQTSSSTVDGGPATAPPLQSDGIKMDKDTWYGEVLELRKKAGEYKYRGLGGELMSDHMADLYAKQMDVWEQVSRRSSLSALALAATTPRPGSEKVEMTSAANSKRGSPVKTASPQNSSTRPGHAQPLVSSSRNKDNNARNKGSDSVERARRDMSQHRSVSSEGSKSRSKSAKPAKSPAQQNGNGNVTLAIRPSLGAIFHPISRPPARSASLGPERRMPKSASSNTTGGTIGSSTTKTSPVKARPAHTNEDGVQPIVVKKNQKVSIIAGEGKENIIVDEPANSLPVIEQEPLPALIKALPEPTRVKSPEQLVIRSPDPVNWTVPLDTGKTFTVTQNIRGGEGSRPHSELKVSMTVRPLPTPAAPVHSVLTPIVSVITKQPIQQQQEAPLSGAPDESADVTASSNETEETNKMADAEVIEDLPAEEHPVDDAPPVDEVPPADDVPAVTALETKMMEVPVKEMEEDQSDCKPEEIQAQKEEEKKEENQEREEEVKVEKEEEEKVTEKIKEIESLPEKQQEQTGPVSDPLDTAVVLGKAPLIEELPAVVPVESVTSIVPGTTLRRLEDPTPFLFSRPGTLGSLTASQSFAGTSLPDVKPKAPRYRVLEAPGMMSDPVVAHPKVHELSKPFQNPKSEPYEQMAHPLQSSTAPMMTSSSPYKGRVLEAPSSPPKSSVVSSSPSDSQISSRSLASDVLEKARTRFDRFWTKKESDK</sequence>
<evidence type="ECO:0000256" key="9">
    <source>
        <dbReference type="ARBA" id="ARBA00045771"/>
    </source>
</evidence>
<dbReference type="GO" id="GO:0008017">
    <property type="term" value="F:microtubule binding"/>
    <property type="evidence" value="ECO:0007669"/>
    <property type="project" value="InterPro"/>
</dbReference>
<feature type="compositionally biased region" description="Polar residues" evidence="10">
    <location>
        <begin position="431"/>
        <end position="452"/>
    </location>
</feature>
<feature type="compositionally biased region" description="Low complexity" evidence="10">
    <location>
        <begin position="975"/>
        <end position="986"/>
    </location>
</feature>
<proteinExistence type="inferred from homology"/>
<feature type="compositionally biased region" description="Low complexity" evidence="10">
    <location>
        <begin position="552"/>
        <end position="570"/>
    </location>
</feature>
<evidence type="ECO:0000256" key="5">
    <source>
        <dbReference type="ARBA" id="ARBA00022490"/>
    </source>
</evidence>
<evidence type="ECO:0000256" key="4">
    <source>
        <dbReference type="ARBA" id="ARBA00013508"/>
    </source>
</evidence>
<name>A0A0P4ZMH7_9CRUS</name>
<organism evidence="11">
    <name type="scientific">Daphnia magna</name>
    <dbReference type="NCBI Taxonomy" id="35525"/>
    <lineage>
        <taxon>Eukaryota</taxon>
        <taxon>Metazoa</taxon>
        <taxon>Ecdysozoa</taxon>
        <taxon>Arthropoda</taxon>
        <taxon>Crustacea</taxon>
        <taxon>Branchiopoda</taxon>
        <taxon>Diplostraca</taxon>
        <taxon>Cladocera</taxon>
        <taxon>Anomopoda</taxon>
        <taxon>Daphniidae</taxon>
        <taxon>Daphnia</taxon>
    </lineage>
</organism>
<accession>A0A0P4ZMH7</accession>
<dbReference type="OrthoDB" id="6365214at2759"/>
<dbReference type="GO" id="GO:0005634">
    <property type="term" value="C:nucleus"/>
    <property type="evidence" value="ECO:0007669"/>
    <property type="project" value="UniProtKB-SubCell"/>
</dbReference>
<dbReference type="Pfam" id="PF15501">
    <property type="entry name" value="MDM1"/>
    <property type="match status" value="1"/>
</dbReference>
<evidence type="ECO:0000256" key="6">
    <source>
        <dbReference type="ARBA" id="ARBA00022701"/>
    </source>
</evidence>
<feature type="region of interest" description="Disordered" evidence="10">
    <location>
        <begin position="39"/>
        <end position="71"/>
    </location>
</feature>
<evidence type="ECO:0000256" key="7">
    <source>
        <dbReference type="ARBA" id="ARBA00023212"/>
    </source>
</evidence>
<reference evidence="11" key="2">
    <citation type="submission" date="2015-10" db="EMBL/GenBank/DDBJ databases">
        <authorList>
            <person name="Gilbert D.G."/>
        </authorList>
    </citation>
    <scope>NUCLEOTIDE SEQUENCE</scope>
</reference>
<feature type="region of interest" description="Disordered" evidence="10">
    <location>
        <begin position="530"/>
        <end position="579"/>
    </location>
</feature>
<dbReference type="GO" id="GO:0005814">
    <property type="term" value="C:centriole"/>
    <property type="evidence" value="ECO:0007669"/>
    <property type="project" value="UniProtKB-SubCell"/>
</dbReference>
<feature type="region of interest" description="Disordered" evidence="10">
    <location>
        <begin position="328"/>
        <end position="356"/>
    </location>
</feature>
<keyword evidence="7" id="KW-0206">Cytoskeleton</keyword>
<feature type="compositionally biased region" description="Low complexity" evidence="10">
    <location>
        <begin position="999"/>
        <end position="1017"/>
    </location>
</feature>
<comment type="similarity">
    <text evidence="3">Belongs to the MDM1 family.</text>
</comment>
<reference evidence="11" key="1">
    <citation type="submission" date="2015-10" db="EMBL/GenBank/DDBJ databases">
        <title>Daphnia magna gene sets from two clonal populations assembled and annotated with EvidentialGene.</title>
        <authorList>
            <person name="Gilbert D."/>
            <person name="Podicheti R."/>
            <person name="Orsini L."/>
            <person name="Colbourne J."/>
            <person name="Pfrender M."/>
        </authorList>
    </citation>
    <scope>NUCLEOTIDE SEQUENCE</scope>
</reference>
<feature type="compositionally biased region" description="Low complexity" evidence="10">
    <location>
        <begin position="328"/>
        <end position="339"/>
    </location>
</feature>